<gene>
    <name evidence="1" type="ORF">GPJ59_25155</name>
</gene>
<evidence type="ECO:0000313" key="2">
    <source>
        <dbReference type="Proteomes" id="UP000812013"/>
    </source>
</evidence>
<reference evidence="1 2" key="1">
    <citation type="submission" date="2019-12" db="EMBL/GenBank/DDBJ databases">
        <title>Genome sequence of Streptomyces bambusae.</title>
        <authorList>
            <person name="Bansal K."/>
            <person name="Choksket S."/>
            <person name="Korpole S."/>
            <person name="Patil P.B."/>
        </authorList>
    </citation>
    <scope>NUCLEOTIDE SEQUENCE [LARGE SCALE GENOMIC DNA]</scope>
    <source>
        <strain evidence="1 2">SK60</strain>
    </source>
</reference>
<protein>
    <submittedName>
        <fullName evidence="1">Uncharacterized protein</fullName>
    </submittedName>
</protein>
<dbReference type="Proteomes" id="UP000812013">
    <property type="component" value="Unassembled WGS sequence"/>
</dbReference>
<dbReference type="EMBL" id="WTFF01000216">
    <property type="protein sequence ID" value="MBW5485076.1"/>
    <property type="molecule type" value="Genomic_DNA"/>
</dbReference>
<name>A0ABS6ZED1_9ACTN</name>
<comment type="caution">
    <text evidence="1">The sequence shown here is derived from an EMBL/GenBank/DDBJ whole genome shotgun (WGS) entry which is preliminary data.</text>
</comment>
<keyword evidence="2" id="KW-1185">Reference proteome</keyword>
<dbReference type="RefSeq" id="WP_219669984.1">
    <property type="nucleotide sequence ID" value="NZ_WTFF01000216.1"/>
</dbReference>
<evidence type="ECO:0000313" key="1">
    <source>
        <dbReference type="EMBL" id="MBW5485076.1"/>
    </source>
</evidence>
<accession>A0ABS6ZED1</accession>
<sequence length="442" mass="48200">MAATTLPMTLPASVVDEHRVDLTATKPAEGWAFRTYAVTANAAGETYALSEARRYRAKSDAADPFQMDFTYHVLTRYAPDGTPTATALLGGATRGNVPTGLTEGSDFSLAVLPDGTVAMSSKPGNTHLFSADLSRLVESWRSPWGWEEERDRTGDPYAYSIDVTPSGRLLCGVAEYKVDNWAGQIANLVALSEPGSTLGPGSKATLRAIATHTARTDRQTDADLYPHVVFDGAPVGGKNRPSPSLTEMVSTDDRTRFDYSGCRMGRPAAMGDDLFVVPVFGKTYRAGSRGQVFSFLLLDGQGKERGRLEGMHRYEDSPFTGLCYTLVGDPYRARAFHLNRYGLYAWDAEGQMRARIRTSEAPFKALVHFSLMGCSPAGELLLVHQKQHLLLRVPVPEDDLGGLEDAVRAALKAYGPGRNALKRQYAPVNWHWVDGAAPVHRI</sequence>
<organism evidence="1 2">
    <name type="scientific">Streptomyces bambusae</name>
    <dbReference type="NCBI Taxonomy" id="1550616"/>
    <lineage>
        <taxon>Bacteria</taxon>
        <taxon>Bacillati</taxon>
        <taxon>Actinomycetota</taxon>
        <taxon>Actinomycetes</taxon>
        <taxon>Kitasatosporales</taxon>
        <taxon>Streptomycetaceae</taxon>
        <taxon>Streptomyces</taxon>
    </lineage>
</organism>
<proteinExistence type="predicted"/>